<dbReference type="EMBL" id="FOXK01000010">
    <property type="protein sequence ID" value="SFQ29899.1"/>
    <property type="molecule type" value="Genomic_DNA"/>
</dbReference>
<name>A0A1I5XD44_9GAMM</name>
<dbReference type="AlphaFoldDB" id="A0A1I5XD44"/>
<organism evidence="1 2">
    <name type="scientific">Ectopseudomonas toyotomiensis</name>
    <dbReference type="NCBI Taxonomy" id="554344"/>
    <lineage>
        <taxon>Bacteria</taxon>
        <taxon>Pseudomonadati</taxon>
        <taxon>Pseudomonadota</taxon>
        <taxon>Gammaproteobacteria</taxon>
        <taxon>Pseudomonadales</taxon>
        <taxon>Pseudomonadaceae</taxon>
        <taxon>Ectopseudomonas</taxon>
    </lineage>
</organism>
<gene>
    <name evidence="1" type="ORF">SAMN05216177_110164</name>
</gene>
<proteinExistence type="predicted"/>
<reference evidence="2" key="1">
    <citation type="submission" date="2016-10" db="EMBL/GenBank/DDBJ databases">
        <authorList>
            <person name="Varghese N."/>
            <person name="Submissions S."/>
        </authorList>
    </citation>
    <scope>NUCLEOTIDE SEQUENCE [LARGE SCALE GENOMIC DNA]</scope>
    <source>
        <strain evidence="2">JCM 15604</strain>
    </source>
</reference>
<keyword evidence="2" id="KW-1185">Reference proteome</keyword>
<evidence type="ECO:0000313" key="2">
    <source>
        <dbReference type="Proteomes" id="UP000182025"/>
    </source>
</evidence>
<evidence type="ECO:0000313" key="1">
    <source>
        <dbReference type="EMBL" id="SFQ29899.1"/>
    </source>
</evidence>
<protein>
    <submittedName>
        <fullName evidence="1">Uncharacterized protein</fullName>
    </submittedName>
</protein>
<sequence length="182" mass="19433">MTPGDSPGMTTADTARRQHIRPGLGGAHNVATAVGLQRVRQRARRLVSHFAGQFTGAWRSDAGSPTSRGNAMVAQHGHPLATAQLSAAMVPQHRCMQEGLMGAHQWRPSCRALAQRSTGSRVASLAHLPAPSWRGTAPAQQHKPEVIQQSLLRHSVGRRDDCSGAALLTGLMSMSCPLSRRS</sequence>
<accession>A0A1I5XD44</accession>
<dbReference type="Proteomes" id="UP000182025">
    <property type="component" value="Unassembled WGS sequence"/>
</dbReference>